<dbReference type="AlphaFoldDB" id="A0BU59"/>
<protein>
    <submittedName>
        <fullName evidence="1">Uncharacterized protein</fullName>
    </submittedName>
</protein>
<dbReference type="OMA" id="QKIPRSM"/>
<organism evidence="1 2">
    <name type="scientific">Paramecium tetraurelia</name>
    <dbReference type="NCBI Taxonomy" id="5888"/>
    <lineage>
        <taxon>Eukaryota</taxon>
        <taxon>Sar</taxon>
        <taxon>Alveolata</taxon>
        <taxon>Ciliophora</taxon>
        <taxon>Intramacronucleata</taxon>
        <taxon>Oligohymenophorea</taxon>
        <taxon>Peniculida</taxon>
        <taxon>Parameciidae</taxon>
        <taxon>Paramecium</taxon>
    </lineage>
</organism>
<sequence>MRAKDDTIILDVQLYLEQQHENKCVVTLYLYNEPIKVDKNTYLLPFLQKHKIQQLDYKTDQKTDLNRLYQSDIGIEDEGPGLDLKLNERDSSSWGLNLSRLKKSYLSGETNDTLIQQISPRNQQEQLPCWKASQNNSSTQSSVNMGLQQEGKSDNDSQFTIKSIECRYCKQSYNSQELKTILVNAIKKNVIALCQMCYQKIPRSMYSKIKVADKEYHYIKLSLELEILKKDLIQKMDIQKCQFCNFFCIWDKRKQSINRFCPNCLQNSMISKNY</sequence>
<dbReference type="KEGG" id="ptm:GSPATT00032308001"/>
<dbReference type="InParanoid" id="A0BU59"/>
<reference evidence="1 2" key="1">
    <citation type="journal article" date="2006" name="Nature">
        <title>Global trends of whole-genome duplications revealed by the ciliate Paramecium tetraurelia.</title>
        <authorList>
            <consortium name="Genoscope"/>
            <person name="Aury J.-M."/>
            <person name="Jaillon O."/>
            <person name="Duret L."/>
            <person name="Noel B."/>
            <person name="Jubin C."/>
            <person name="Porcel B.M."/>
            <person name="Segurens B."/>
            <person name="Daubin V."/>
            <person name="Anthouard V."/>
            <person name="Aiach N."/>
            <person name="Arnaiz O."/>
            <person name="Billaut A."/>
            <person name="Beisson J."/>
            <person name="Blanc I."/>
            <person name="Bouhouche K."/>
            <person name="Camara F."/>
            <person name="Duharcourt S."/>
            <person name="Guigo R."/>
            <person name="Gogendeau D."/>
            <person name="Katinka M."/>
            <person name="Keller A.-M."/>
            <person name="Kissmehl R."/>
            <person name="Klotz C."/>
            <person name="Koll F."/>
            <person name="Le Moue A."/>
            <person name="Lepere C."/>
            <person name="Malinsky S."/>
            <person name="Nowacki M."/>
            <person name="Nowak J.K."/>
            <person name="Plattner H."/>
            <person name="Poulain J."/>
            <person name="Ruiz F."/>
            <person name="Serrano V."/>
            <person name="Zagulski M."/>
            <person name="Dessen P."/>
            <person name="Betermier M."/>
            <person name="Weissenbach J."/>
            <person name="Scarpelli C."/>
            <person name="Schachter V."/>
            <person name="Sperling L."/>
            <person name="Meyer E."/>
            <person name="Cohen J."/>
            <person name="Wincker P."/>
        </authorList>
    </citation>
    <scope>NUCLEOTIDE SEQUENCE [LARGE SCALE GENOMIC DNA]</scope>
    <source>
        <strain evidence="1 2">Stock d4-2</strain>
    </source>
</reference>
<dbReference type="RefSeq" id="XP_001429474.1">
    <property type="nucleotide sequence ID" value="XM_001429437.1"/>
</dbReference>
<dbReference type="OrthoDB" id="310307at2759"/>
<evidence type="ECO:0000313" key="1">
    <source>
        <dbReference type="EMBL" id="CAK62076.1"/>
    </source>
</evidence>
<dbReference type="EMBL" id="CT868018">
    <property type="protein sequence ID" value="CAK62076.1"/>
    <property type="molecule type" value="Genomic_DNA"/>
</dbReference>
<name>A0BU59_PARTE</name>
<keyword evidence="2" id="KW-1185">Reference proteome</keyword>
<gene>
    <name evidence="1" type="ORF">GSPATT00032308001</name>
</gene>
<dbReference type="GeneID" id="5015246"/>
<dbReference type="Proteomes" id="UP000000600">
    <property type="component" value="Unassembled WGS sequence"/>
</dbReference>
<accession>A0BU59</accession>
<evidence type="ECO:0000313" key="2">
    <source>
        <dbReference type="Proteomes" id="UP000000600"/>
    </source>
</evidence>
<proteinExistence type="predicted"/>
<dbReference type="HOGENOM" id="CLU_1017250_0_0_1"/>